<gene>
    <name evidence="2" type="ORF">GIL414_LOCUS68235</name>
</gene>
<feature type="non-terminal residue" evidence="2">
    <location>
        <position position="1"/>
    </location>
</feature>
<dbReference type="PROSITE" id="PS50800">
    <property type="entry name" value="SAP"/>
    <property type="match status" value="1"/>
</dbReference>
<reference evidence="2" key="1">
    <citation type="submission" date="2021-02" db="EMBL/GenBank/DDBJ databases">
        <authorList>
            <person name="Nowell W R."/>
        </authorList>
    </citation>
    <scope>NUCLEOTIDE SEQUENCE</scope>
</reference>
<evidence type="ECO:0000259" key="1">
    <source>
        <dbReference type="PROSITE" id="PS50800"/>
    </source>
</evidence>
<evidence type="ECO:0000313" key="3">
    <source>
        <dbReference type="Proteomes" id="UP000681720"/>
    </source>
</evidence>
<name>A0A8S3H7N2_9BILA</name>
<dbReference type="SMART" id="SM00513">
    <property type="entry name" value="SAP"/>
    <property type="match status" value="1"/>
</dbReference>
<feature type="domain" description="SAP" evidence="1">
    <location>
        <begin position="150"/>
        <end position="184"/>
    </location>
</feature>
<dbReference type="EMBL" id="CAJOBJ010327604">
    <property type="protein sequence ID" value="CAF5177635.1"/>
    <property type="molecule type" value="Genomic_DNA"/>
</dbReference>
<proteinExistence type="predicted"/>
<dbReference type="InterPro" id="IPR003034">
    <property type="entry name" value="SAP_dom"/>
</dbReference>
<accession>A0A8S3H7N2</accession>
<dbReference type="Gene3D" id="1.10.720.30">
    <property type="entry name" value="SAP domain"/>
    <property type="match status" value="1"/>
</dbReference>
<dbReference type="InterPro" id="IPR025224">
    <property type="entry name" value="CCAR1/CCAR2"/>
</dbReference>
<dbReference type="Pfam" id="PF02037">
    <property type="entry name" value="SAP"/>
    <property type="match status" value="1"/>
</dbReference>
<dbReference type="GO" id="GO:0006355">
    <property type="term" value="P:regulation of DNA-templated transcription"/>
    <property type="evidence" value="ECO:0007669"/>
    <property type="project" value="InterPro"/>
</dbReference>
<evidence type="ECO:0000313" key="2">
    <source>
        <dbReference type="EMBL" id="CAF5177635.1"/>
    </source>
</evidence>
<dbReference type="GO" id="GO:0005634">
    <property type="term" value="C:nucleus"/>
    <property type="evidence" value="ECO:0007669"/>
    <property type="project" value="TreeGrafter"/>
</dbReference>
<dbReference type="PANTHER" id="PTHR14304:SF11">
    <property type="entry name" value="SAP DOMAIN-CONTAINING PROTEIN"/>
    <property type="match status" value="1"/>
</dbReference>
<dbReference type="InterPro" id="IPR025954">
    <property type="entry name" value="DBC1/CARP1_inactive_NUDIX"/>
</dbReference>
<dbReference type="InterPro" id="IPR036361">
    <property type="entry name" value="SAP_dom_sf"/>
</dbReference>
<comment type="caution">
    <text evidence="2">The sequence shown here is derived from an EMBL/GenBank/DDBJ whole genome shotgun (WGS) entry which is preliminary data.</text>
</comment>
<dbReference type="SMART" id="SM01122">
    <property type="entry name" value="DBC1"/>
    <property type="match status" value="1"/>
</dbReference>
<organism evidence="2 3">
    <name type="scientific">Rotaria magnacalcarata</name>
    <dbReference type="NCBI Taxonomy" id="392030"/>
    <lineage>
        <taxon>Eukaryota</taxon>
        <taxon>Metazoa</taxon>
        <taxon>Spiralia</taxon>
        <taxon>Gnathifera</taxon>
        <taxon>Rotifera</taxon>
        <taxon>Eurotatoria</taxon>
        <taxon>Bdelloidea</taxon>
        <taxon>Philodinida</taxon>
        <taxon>Philodinidae</taxon>
        <taxon>Rotaria</taxon>
    </lineage>
</organism>
<dbReference type="Pfam" id="PF14443">
    <property type="entry name" value="DBC1"/>
    <property type="match status" value="1"/>
</dbReference>
<dbReference type="PANTHER" id="PTHR14304">
    <property type="entry name" value="CELL DIVISION CYCLE AND APOPTOSIS REGULATOR PROTEIN"/>
    <property type="match status" value="1"/>
</dbReference>
<dbReference type="Proteomes" id="UP000681720">
    <property type="component" value="Unassembled WGS sequence"/>
</dbReference>
<dbReference type="AlphaFoldDB" id="A0A8S3H7N2"/>
<protein>
    <recommendedName>
        <fullName evidence="1">SAP domain-containing protein</fullName>
    </recommendedName>
</protein>
<dbReference type="SUPFAM" id="SSF68906">
    <property type="entry name" value="SAP domain"/>
    <property type="match status" value="1"/>
</dbReference>
<sequence length="193" mass="22190">HPTKLIKFLVGVRHQNEYFPIGGPWSKSLDGANPESDPQVLRRTAVRCVQAQTGMDLSKCIQWCRYLEVRYHRPEEIHKGRLIESRVENIIVFLPDIAAACMPSSLEWEETISKYKQACDEEIAEELNEDNISDHEIETRSASHHSTIDIEKLRVIDLKAELKARGQHVTGLKSDLKKRLTKIIQQEKVRIAI</sequence>